<feature type="domain" description="HTH tetR-type" evidence="4">
    <location>
        <begin position="17"/>
        <end position="58"/>
    </location>
</feature>
<sequence>MPRNKEFDYNEKLEIVRNLFWEKGYHATSMKDIEHVMQLSITSIYNAYGNKHKLFLECLGNYAQMKTAQYQGAIKHNGSPSAVLSHVVHDVVNQTIKDRKACLIIRTIFELGDSDKEISKLITANAKVLEGIFKDLIEKAKMAKEIVSDIIPEVVARFILSSFSGFHKHYVLSGSKKEVEQMVDFMLNSMKA</sequence>
<dbReference type="Pfam" id="PF16925">
    <property type="entry name" value="TetR_C_13"/>
    <property type="match status" value="1"/>
</dbReference>
<evidence type="ECO:0000256" key="1">
    <source>
        <dbReference type="ARBA" id="ARBA00023015"/>
    </source>
</evidence>
<protein>
    <submittedName>
        <fullName evidence="6">TetR family transcriptional regulator</fullName>
    </submittedName>
</protein>
<dbReference type="RefSeq" id="WP_133640590.1">
    <property type="nucleotide sequence ID" value="NZ_SNZV01000005.1"/>
</dbReference>
<dbReference type="PANTHER" id="PTHR47506:SF10">
    <property type="entry name" value="TRANSCRIPTIONAL REGULATORY PROTEIN"/>
    <property type="match status" value="1"/>
</dbReference>
<dbReference type="OrthoDB" id="9795242at2"/>
<dbReference type="SUPFAM" id="SSF48498">
    <property type="entry name" value="Tetracyclin repressor-like, C-terminal domain"/>
    <property type="match status" value="1"/>
</dbReference>
<name>A0A4R7CZA4_9SPHI</name>
<reference evidence="6 7" key="1">
    <citation type="submission" date="2019-03" db="EMBL/GenBank/DDBJ databases">
        <title>Genomic Encyclopedia of Type Strains, Phase III (KMG-III): the genomes of soil and plant-associated and newly described type strains.</title>
        <authorList>
            <person name="Whitman W."/>
        </authorList>
    </citation>
    <scope>NUCLEOTIDE SEQUENCE [LARGE SCALE GENOMIC DNA]</scope>
    <source>
        <strain evidence="6 7">CGMCC 1.12801</strain>
    </source>
</reference>
<dbReference type="SUPFAM" id="SSF46689">
    <property type="entry name" value="Homeodomain-like"/>
    <property type="match status" value="1"/>
</dbReference>
<dbReference type="InterPro" id="IPR001647">
    <property type="entry name" value="HTH_TetR"/>
</dbReference>
<keyword evidence="7" id="KW-1185">Reference proteome</keyword>
<gene>
    <name evidence="6" type="ORF">B0I21_105224</name>
</gene>
<dbReference type="AlphaFoldDB" id="A0A4R7CZA4"/>
<keyword evidence="2" id="KW-0238">DNA-binding</keyword>
<feature type="domain" description="Tetracyclin repressor-like C-terminal" evidence="5">
    <location>
        <begin position="99"/>
        <end position="183"/>
    </location>
</feature>
<evidence type="ECO:0000256" key="2">
    <source>
        <dbReference type="ARBA" id="ARBA00023125"/>
    </source>
</evidence>
<evidence type="ECO:0000259" key="4">
    <source>
        <dbReference type="Pfam" id="PF00440"/>
    </source>
</evidence>
<dbReference type="Proteomes" id="UP000294752">
    <property type="component" value="Unassembled WGS sequence"/>
</dbReference>
<dbReference type="EMBL" id="SNZV01000005">
    <property type="protein sequence ID" value="TDS13091.1"/>
    <property type="molecule type" value="Genomic_DNA"/>
</dbReference>
<organism evidence="6 7">
    <name type="scientific">Sphingobacterium paludis</name>
    <dbReference type="NCBI Taxonomy" id="1476465"/>
    <lineage>
        <taxon>Bacteria</taxon>
        <taxon>Pseudomonadati</taxon>
        <taxon>Bacteroidota</taxon>
        <taxon>Sphingobacteriia</taxon>
        <taxon>Sphingobacteriales</taxon>
        <taxon>Sphingobacteriaceae</taxon>
        <taxon>Sphingobacterium</taxon>
    </lineage>
</organism>
<dbReference type="Gene3D" id="1.10.10.60">
    <property type="entry name" value="Homeodomain-like"/>
    <property type="match status" value="1"/>
</dbReference>
<comment type="caution">
    <text evidence="6">The sequence shown here is derived from an EMBL/GenBank/DDBJ whole genome shotgun (WGS) entry which is preliminary data.</text>
</comment>
<proteinExistence type="predicted"/>
<dbReference type="InterPro" id="IPR009057">
    <property type="entry name" value="Homeodomain-like_sf"/>
</dbReference>
<evidence type="ECO:0000259" key="5">
    <source>
        <dbReference type="Pfam" id="PF16925"/>
    </source>
</evidence>
<dbReference type="InterPro" id="IPR036271">
    <property type="entry name" value="Tet_transcr_reg_TetR-rel_C_sf"/>
</dbReference>
<dbReference type="Gene3D" id="1.10.357.10">
    <property type="entry name" value="Tetracycline Repressor, domain 2"/>
    <property type="match status" value="1"/>
</dbReference>
<dbReference type="Pfam" id="PF00440">
    <property type="entry name" value="TetR_N"/>
    <property type="match status" value="1"/>
</dbReference>
<keyword evidence="3" id="KW-0804">Transcription</keyword>
<dbReference type="PANTHER" id="PTHR47506">
    <property type="entry name" value="TRANSCRIPTIONAL REGULATORY PROTEIN"/>
    <property type="match status" value="1"/>
</dbReference>
<evidence type="ECO:0000313" key="7">
    <source>
        <dbReference type="Proteomes" id="UP000294752"/>
    </source>
</evidence>
<evidence type="ECO:0000256" key="3">
    <source>
        <dbReference type="ARBA" id="ARBA00023163"/>
    </source>
</evidence>
<dbReference type="GO" id="GO:0003677">
    <property type="term" value="F:DNA binding"/>
    <property type="evidence" value="ECO:0007669"/>
    <property type="project" value="UniProtKB-KW"/>
</dbReference>
<dbReference type="InterPro" id="IPR011075">
    <property type="entry name" value="TetR_C"/>
</dbReference>
<keyword evidence="1" id="KW-0805">Transcription regulation</keyword>
<evidence type="ECO:0000313" key="6">
    <source>
        <dbReference type="EMBL" id="TDS13091.1"/>
    </source>
</evidence>
<accession>A0A4R7CZA4</accession>